<accession>A0A919IV54</accession>
<keyword evidence="5" id="KW-1185">Reference proteome</keyword>
<evidence type="ECO:0000256" key="2">
    <source>
        <dbReference type="SAM" id="MobiDB-lite"/>
    </source>
</evidence>
<evidence type="ECO:0000313" key="5">
    <source>
        <dbReference type="Proteomes" id="UP000619479"/>
    </source>
</evidence>
<dbReference type="InterPro" id="IPR027417">
    <property type="entry name" value="P-loop_NTPase"/>
</dbReference>
<dbReference type="Pfam" id="PF00437">
    <property type="entry name" value="T2SSE"/>
    <property type="match status" value="1"/>
</dbReference>
<dbReference type="Gene3D" id="3.30.450.380">
    <property type="match status" value="1"/>
</dbReference>
<gene>
    <name evidence="4" type="primary">cpaF</name>
    <name evidence="4" type="ORF">Acy02nite_89530</name>
</gene>
<dbReference type="AlphaFoldDB" id="A0A919IV54"/>
<dbReference type="SUPFAM" id="SSF52540">
    <property type="entry name" value="P-loop containing nucleoside triphosphate hydrolases"/>
    <property type="match status" value="1"/>
</dbReference>
<feature type="domain" description="Bacterial type II secretion system protein E" evidence="3">
    <location>
        <begin position="215"/>
        <end position="415"/>
    </location>
</feature>
<dbReference type="PANTHER" id="PTHR30486">
    <property type="entry name" value="TWITCHING MOTILITY PROTEIN PILT"/>
    <property type="match status" value="1"/>
</dbReference>
<dbReference type="RefSeq" id="WP_203755750.1">
    <property type="nucleotide sequence ID" value="NZ_BAAAUC010000090.1"/>
</dbReference>
<organism evidence="4 5">
    <name type="scientific">Actinoplanes cyaneus</name>
    <dbReference type="NCBI Taxonomy" id="52696"/>
    <lineage>
        <taxon>Bacteria</taxon>
        <taxon>Bacillati</taxon>
        <taxon>Actinomycetota</taxon>
        <taxon>Actinomycetes</taxon>
        <taxon>Micromonosporales</taxon>
        <taxon>Micromonosporaceae</taxon>
        <taxon>Actinoplanes</taxon>
    </lineage>
</organism>
<dbReference type="GO" id="GO:0016887">
    <property type="term" value="F:ATP hydrolysis activity"/>
    <property type="evidence" value="ECO:0007669"/>
    <property type="project" value="InterPro"/>
</dbReference>
<comment type="similarity">
    <text evidence="1">Belongs to the GSP E family.</text>
</comment>
<dbReference type="PANTHER" id="PTHR30486:SF6">
    <property type="entry name" value="TYPE IV PILUS RETRACTATION ATPASE PILT"/>
    <property type="match status" value="1"/>
</dbReference>
<dbReference type="Gene3D" id="3.40.50.300">
    <property type="entry name" value="P-loop containing nucleotide triphosphate hydrolases"/>
    <property type="match status" value="1"/>
</dbReference>
<reference evidence="4" key="1">
    <citation type="submission" date="2021-01" db="EMBL/GenBank/DDBJ databases">
        <title>Whole genome shotgun sequence of Actinoplanes cyaneus NBRC 14990.</title>
        <authorList>
            <person name="Komaki H."/>
            <person name="Tamura T."/>
        </authorList>
    </citation>
    <scope>NUCLEOTIDE SEQUENCE</scope>
    <source>
        <strain evidence="4">NBRC 14990</strain>
    </source>
</reference>
<dbReference type="InterPro" id="IPR001482">
    <property type="entry name" value="T2SS/T4SS_dom"/>
</dbReference>
<protein>
    <submittedName>
        <fullName evidence="4">Pilus assembly protein CpaF</fullName>
    </submittedName>
</protein>
<name>A0A919IV54_9ACTN</name>
<comment type="caution">
    <text evidence="4">The sequence shown here is derived from an EMBL/GenBank/DDBJ whole genome shotgun (WGS) entry which is preliminary data.</text>
</comment>
<evidence type="ECO:0000256" key="1">
    <source>
        <dbReference type="ARBA" id="ARBA00006611"/>
    </source>
</evidence>
<proteinExistence type="inferred from homology"/>
<evidence type="ECO:0000259" key="3">
    <source>
        <dbReference type="Pfam" id="PF00437"/>
    </source>
</evidence>
<dbReference type="CDD" id="cd01130">
    <property type="entry name" value="VirB11-like_ATPase"/>
    <property type="match status" value="1"/>
</dbReference>
<sequence length="497" mass="54150">MPDRPLSLYRPHPVPAHHNGSPAASAPRPPAPVAPRASWQQSGPVEVDYDVVRSLQTLVSDRVSEHVRSRAVGADEQRNLTTEEALRVVREHIDNRIQAGEGDQILPGYQDALAQAVIAQLLGMGRLQPLLDDPEVKNIHVLGHDRVRVEYADGRIDESTYTAAGSDAELIELLQQRASRDGITERSLSTAQPVLHLRLAGGERLVAAIAVTPRPVVVIRRHRITKVTLDDLVTLGAITPVLAAFLRAAVAGNLNIFIAGLAGSGKTTTMRAIASEIPADEWFAVMETERELALDKSRHPWVVEFEERQGFGARDAHGRPEGELTLVDLFPDMLRMNMQRVVVGEVRGPEVISLFDAGSTTQGTLSTLHARSPDAALIRLANLLMRYGASSHPVSAYMQVAGAIDLLVFQRVERRRGQPDRHYISDVLEINGVAEGDQGVARSTLFKASRGQLAMPTGVRPSPHILDALEYGGFDLQTLLGGGPARPEQPSDKPWGW</sequence>
<evidence type="ECO:0000313" key="4">
    <source>
        <dbReference type="EMBL" id="GID71072.1"/>
    </source>
</evidence>
<dbReference type="EMBL" id="BOMH01000096">
    <property type="protein sequence ID" value="GID71072.1"/>
    <property type="molecule type" value="Genomic_DNA"/>
</dbReference>
<dbReference type="Proteomes" id="UP000619479">
    <property type="component" value="Unassembled WGS sequence"/>
</dbReference>
<dbReference type="InterPro" id="IPR050921">
    <property type="entry name" value="T4SS_GSP_E_ATPase"/>
</dbReference>
<feature type="region of interest" description="Disordered" evidence="2">
    <location>
        <begin position="1"/>
        <end position="41"/>
    </location>
</feature>